<feature type="domain" description="Major facilitator superfamily (MFS) profile" evidence="8">
    <location>
        <begin position="14"/>
        <end position="440"/>
    </location>
</feature>
<feature type="transmembrane region" description="Helical" evidence="7">
    <location>
        <begin position="105"/>
        <end position="128"/>
    </location>
</feature>
<dbReference type="GO" id="GO:0015112">
    <property type="term" value="F:nitrate transmembrane transporter activity"/>
    <property type="evidence" value="ECO:0007669"/>
    <property type="project" value="InterPro"/>
</dbReference>
<dbReference type="EMBL" id="FXAH01000001">
    <property type="protein sequence ID" value="SME93359.1"/>
    <property type="molecule type" value="Genomic_DNA"/>
</dbReference>
<dbReference type="Gene3D" id="1.20.1250.20">
    <property type="entry name" value="MFS general substrate transporter like domains"/>
    <property type="match status" value="2"/>
</dbReference>
<evidence type="ECO:0000256" key="4">
    <source>
        <dbReference type="ARBA" id="ARBA00022989"/>
    </source>
</evidence>
<feature type="transmembrane region" description="Helical" evidence="7">
    <location>
        <begin position="12"/>
        <end position="33"/>
    </location>
</feature>
<dbReference type="GeneID" id="95549413"/>
<feature type="transmembrane region" description="Helical" evidence="7">
    <location>
        <begin position="165"/>
        <end position="188"/>
    </location>
</feature>
<evidence type="ECO:0000256" key="6">
    <source>
        <dbReference type="ARBA" id="ARBA00023136"/>
    </source>
</evidence>
<comment type="subcellular location">
    <subcellularLocation>
        <location evidence="1">Membrane</location>
        <topology evidence="1">Multi-pass membrane protein</topology>
    </subcellularLocation>
</comment>
<gene>
    <name evidence="9" type="ORF">SAMN06295900_101107</name>
</gene>
<feature type="transmembrane region" description="Helical" evidence="7">
    <location>
        <begin position="200"/>
        <end position="225"/>
    </location>
</feature>
<evidence type="ECO:0000256" key="7">
    <source>
        <dbReference type="SAM" id="Phobius"/>
    </source>
</evidence>
<evidence type="ECO:0000256" key="1">
    <source>
        <dbReference type="ARBA" id="ARBA00004141"/>
    </source>
</evidence>
<evidence type="ECO:0000256" key="5">
    <source>
        <dbReference type="ARBA" id="ARBA00023063"/>
    </source>
</evidence>
<dbReference type="STRING" id="28094.SAMN06295900_101107"/>
<feature type="transmembrane region" description="Helical" evidence="7">
    <location>
        <begin position="53"/>
        <end position="69"/>
    </location>
</feature>
<keyword evidence="10" id="KW-1185">Reference proteome</keyword>
<dbReference type="PANTHER" id="PTHR23515">
    <property type="entry name" value="HIGH-AFFINITY NITRATE TRANSPORTER 2.3"/>
    <property type="match status" value="1"/>
</dbReference>
<protein>
    <submittedName>
        <fullName evidence="9">MFS transporter, NNP family, nitrate/nitrite transporter</fullName>
    </submittedName>
</protein>
<feature type="transmembrane region" description="Helical" evidence="7">
    <location>
        <begin position="297"/>
        <end position="315"/>
    </location>
</feature>
<dbReference type="Pfam" id="PF07690">
    <property type="entry name" value="MFS_1"/>
    <property type="match status" value="1"/>
</dbReference>
<dbReference type="InterPro" id="IPR044772">
    <property type="entry name" value="NO3_transporter"/>
</dbReference>
<keyword evidence="3 7" id="KW-0812">Transmembrane</keyword>
<dbReference type="AlphaFoldDB" id="A0A1X7CB74"/>
<dbReference type="GO" id="GO:0042128">
    <property type="term" value="P:nitrate assimilation"/>
    <property type="evidence" value="ECO:0007669"/>
    <property type="project" value="UniProtKB-KW"/>
</dbReference>
<evidence type="ECO:0000256" key="2">
    <source>
        <dbReference type="ARBA" id="ARBA00008432"/>
    </source>
</evidence>
<feature type="transmembrane region" description="Helical" evidence="7">
    <location>
        <begin position="262"/>
        <end position="285"/>
    </location>
</feature>
<keyword evidence="5" id="KW-0534">Nitrate assimilation</keyword>
<evidence type="ECO:0000256" key="3">
    <source>
        <dbReference type="ARBA" id="ARBA00022692"/>
    </source>
</evidence>
<evidence type="ECO:0000259" key="8">
    <source>
        <dbReference type="PROSITE" id="PS50850"/>
    </source>
</evidence>
<reference evidence="10" key="1">
    <citation type="submission" date="2017-04" db="EMBL/GenBank/DDBJ databases">
        <authorList>
            <person name="Varghese N."/>
            <person name="Submissions S."/>
        </authorList>
    </citation>
    <scope>NUCLEOTIDE SEQUENCE [LARGE SCALE GENOMIC DNA]</scope>
    <source>
        <strain evidence="10">Ballard 720</strain>
    </source>
</reference>
<feature type="transmembrane region" description="Helical" evidence="7">
    <location>
        <begin position="327"/>
        <end position="346"/>
    </location>
</feature>
<feature type="transmembrane region" description="Helical" evidence="7">
    <location>
        <begin position="383"/>
        <end position="407"/>
    </location>
</feature>
<organism evidence="9 10">
    <name type="scientific">Trinickia caryophylli</name>
    <name type="common">Paraburkholderia caryophylli</name>
    <dbReference type="NCBI Taxonomy" id="28094"/>
    <lineage>
        <taxon>Bacteria</taxon>
        <taxon>Pseudomonadati</taxon>
        <taxon>Pseudomonadota</taxon>
        <taxon>Betaproteobacteria</taxon>
        <taxon>Burkholderiales</taxon>
        <taxon>Burkholderiaceae</taxon>
        <taxon>Trinickia</taxon>
    </lineage>
</organism>
<keyword evidence="4 7" id="KW-1133">Transmembrane helix</keyword>
<feature type="transmembrane region" description="Helical" evidence="7">
    <location>
        <begin position="231"/>
        <end position="250"/>
    </location>
</feature>
<dbReference type="SUPFAM" id="SSF103473">
    <property type="entry name" value="MFS general substrate transporter"/>
    <property type="match status" value="1"/>
</dbReference>
<sequence>MKNLQHALRSGNWRSLLACFLYFDTGFTVWVLYGPLAPFIGKDIEMSAAQQGFLVAVPVLAAAILRVTLGNLYQSADGRRVALAGVLLSALPTIVLPLLPSTPSYTLLLVLGVFLGVGGASFAVALPMAGSSYPPKVQGLVLGLAAAGNIGAVLDGFLFPRVASVLGWQFATAAALPLLAIAGLALFVWAEDRSEKSGSVLRASLSFIATLVGLIVLVLAVKAGVFGSGKAGLLLLPVLGAAGAIALLPARYRAVLAERDTWVMMLIYSITFGGFVGMSSYVTLLLTNLYQMPKLEAGLFMSLLAFLGAMVRPLGGYLADRVTGVRALLVLLAAISVADFAFAAWMPPLNGGIALLVFLYLAFGLGNGSTFQLVPHRWKGKTGLLSGVVGAAGGIGGFYLPVVMGIAKESTGSYQMGFATFGALAACACAALFALRSQWLVWAAPGALAPTSAPNASAIGRTAPAGD</sequence>
<evidence type="ECO:0000313" key="9">
    <source>
        <dbReference type="EMBL" id="SME93359.1"/>
    </source>
</evidence>
<name>A0A1X7CB74_TRICW</name>
<feature type="transmembrane region" description="Helical" evidence="7">
    <location>
        <begin position="413"/>
        <end position="435"/>
    </location>
</feature>
<proteinExistence type="inferred from homology"/>
<evidence type="ECO:0000313" key="10">
    <source>
        <dbReference type="Proteomes" id="UP000192911"/>
    </source>
</evidence>
<dbReference type="OrthoDB" id="9771451at2"/>
<dbReference type="InterPro" id="IPR036259">
    <property type="entry name" value="MFS_trans_sf"/>
</dbReference>
<feature type="transmembrane region" description="Helical" evidence="7">
    <location>
        <begin position="81"/>
        <end position="99"/>
    </location>
</feature>
<keyword evidence="6 7" id="KW-0472">Membrane</keyword>
<dbReference type="Proteomes" id="UP000192911">
    <property type="component" value="Unassembled WGS sequence"/>
</dbReference>
<feature type="transmembrane region" description="Helical" evidence="7">
    <location>
        <begin position="352"/>
        <end position="371"/>
    </location>
</feature>
<feature type="transmembrane region" description="Helical" evidence="7">
    <location>
        <begin position="140"/>
        <end position="159"/>
    </location>
</feature>
<dbReference type="RefSeq" id="WP_085223268.1">
    <property type="nucleotide sequence ID" value="NZ_BSQD01000001.1"/>
</dbReference>
<dbReference type="InterPro" id="IPR011701">
    <property type="entry name" value="MFS"/>
</dbReference>
<accession>A0A1X7CB74</accession>
<dbReference type="PROSITE" id="PS50850">
    <property type="entry name" value="MFS"/>
    <property type="match status" value="1"/>
</dbReference>
<dbReference type="InterPro" id="IPR020846">
    <property type="entry name" value="MFS_dom"/>
</dbReference>
<comment type="similarity">
    <text evidence="2">Belongs to the major facilitator superfamily. Nitrate/nitrite porter (TC 2.A.1.8) family.</text>
</comment>
<dbReference type="GO" id="GO:0016020">
    <property type="term" value="C:membrane"/>
    <property type="evidence" value="ECO:0007669"/>
    <property type="project" value="UniProtKB-SubCell"/>
</dbReference>